<dbReference type="EMBL" id="QAPG01010712">
    <property type="protein sequence ID" value="TDZ13438.1"/>
    <property type="molecule type" value="Genomic_DNA"/>
</dbReference>
<dbReference type="Proteomes" id="UP000295083">
    <property type="component" value="Unassembled WGS sequence"/>
</dbReference>
<dbReference type="AlphaFoldDB" id="A0A4R8PVK7"/>
<accession>A0A4R8PVK7</accession>
<sequence>MVLKRKRSDSELLPVFTSPARSDSSVESFDVPISPSLAFPRAFATPAHLPCRTMKRFRDNRPSEDEIHQRTLKMLYSAQHHHQTLAHDSSPSPAPAPTARSTQKSLHSFWDIKSAAPTPSRTSSPPVDQMMMDSVSCQDCGVGLGPSDHATDGMDIDGYMGSSLADFSCGACGKHVCSCCSVTNLGEQRRCLRCADRRPRAAGKVPAWATPSFGSF</sequence>
<proteinExistence type="predicted"/>
<reference evidence="2 3" key="1">
    <citation type="submission" date="2018-11" db="EMBL/GenBank/DDBJ databases">
        <title>Genome sequence and assembly of Colletotrichum spinosum.</title>
        <authorList>
            <person name="Gan P."/>
            <person name="Shirasu K."/>
        </authorList>
    </citation>
    <scope>NUCLEOTIDE SEQUENCE [LARGE SCALE GENOMIC DNA]</scope>
    <source>
        <strain evidence="2 3">CBS 515.97</strain>
    </source>
</reference>
<feature type="region of interest" description="Disordered" evidence="1">
    <location>
        <begin position="80"/>
        <end position="103"/>
    </location>
</feature>
<evidence type="ECO:0000313" key="2">
    <source>
        <dbReference type="EMBL" id="TDZ13438.1"/>
    </source>
</evidence>
<protein>
    <submittedName>
        <fullName evidence="2">Uncharacterized protein</fullName>
    </submittedName>
</protein>
<name>A0A4R8PVK7_9PEZI</name>
<organism evidence="2 3">
    <name type="scientific">Colletotrichum spinosum</name>
    <dbReference type="NCBI Taxonomy" id="1347390"/>
    <lineage>
        <taxon>Eukaryota</taxon>
        <taxon>Fungi</taxon>
        <taxon>Dikarya</taxon>
        <taxon>Ascomycota</taxon>
        <taxon>Pezizomycotina</taxon>
        <taxon>Sordariomycetes</taxon>
        <taxon>Hypocreomycetidae</taxon>
        <taxon>Glomerellales</taxon>
        <taxon>Glomerellaceae</taxon>
        <taxon>Colletotrichum</taxon>
        <taxon>Colletotrichum orbiculare species complex</taxon>
    </lineage>
</organism>
<evidence type="ECO:0000256" key="1">
    <source>
        <dbReference type="SAM" id="MobiDB-lite"/>
    </source>
</evidence>
<feature type="compositionally biased region" description="Low complexity" evidence="1">
    <location>
        <begin position="86"/>
        <end position="101"/>
    </location>
</feature>
<keyword evidence="3" id="KW-1185">Reference proteome</keyword>
<evidence type="ECO:0000313" key="3">
    <source>
        <dbReference type="Proteomes" id="UP000295083"/>
    </source>
</evidence>
<feature type="region of interest" description="Disordered" evidence="1">
    <location>
        <begin position="1"/>
        <end position="27"/>
    </location>
</feature>
<gene>
    <name evidence="2" type="ORF">C8035_v004379</name>
</gene>
<comment type="caution">
    <text evidence="2">The sequence shown here is derived from an EMBL/GenBank/DDBJ whole genome shotgun (WGS) entry which is preliminary data.</text>
</comment>